<keyword evidence="2" id="KW-0472">Membrane</keyword>
<sequence>MVFSPTRRPRESRSSSWRDAPHSAALGSRYPSRRRLKNHSNSRRPISSQFTHESPPACRRTPLLLSKSLALSIIGSGLLLSCVAVHVVGALAMYDHDGALPAPCASLLCLRGDVLSRKAVSAKRRLYWCTHRIIPVPLGGVSMLGVRVTAS</sequence>
<accession>A0AAV7RMB5</accession>
<feature type="compositionally biased region" description="Basic residues" evidence="1">
    <location>
        <begin position="31"/>
        <end position="42"/>
    </location>
</feature>
<keyword evidence="2" id="KW-0812">Transmembrane</keyword>
<organism evidence="3 4">
    <name type="scientific">Pleurodeles waltl</name>
    <name type="common">Iberian ribbed newt</name>
    <dbReference type="NCBI Taxonomy" id="8319"/>
    <lineage>
        <taxon>Eukaryota</taxon>
        <taxon>Metazoa</taxon>
        <taxon>Chordata</taxon>
        <taxon>Craniata</taxon>
        <taxon>Vertebrata</taxon>
        <taxon>Euteleostomi</taxon>
        <taxon>Amphibia</taxon>
        <taxon>Batrachia</taxon>
        <taxon>Caudata</taxon>
        <taxon>Salamandroidea</taxon>
        <taxon>Salamandridae</taxon>
        <taxon>Pleurodelinae</taxon>
        <taxon>Pleurodeles</taxon>
    </lineage>
</organism>
<keyword evidence="4" id="KW-1185">Reference proteome</keyword>
<protein>
    <submittedName>
        <fullName evidence="3">Uncharacterized protein</fullName>
    </submittedName>
</protein>
<evidence type="ECO:0000313" key="4">
    <source>
        <dbReference type="Proteomes" id="UP001066276"/>
    </source>
</evidence>
<dbReference type="Proteomes" id="UP001066276">
    <property type="component" value="Chromosome 5"/>
</dbReference>
<comment type="caution">
    <text evidence="3">The sequence shown here is derived from an EMBL/GenBank/DDBJ whole genome shotgun (WGS) entry which is preliminary data.</text>
</comment>
<feature type="transmembrane region" description="Helical" evidence="2">
    <location>
        <begin position="69"/>
        <end position="94"/>
    </location>
</feature>
<dbReference type="EMBL" id="JANPWB010000009">
    <property type="protein sequence ID" value="KAJ1152028.1"/>
    <property type="molecule type" value="Genomic_DNA"/>
</dbReference>
<name>A0AAV7RMB5_PLEWA</name>
<feature type="region of interest" description="Disordered" evidence="1">
    <location>
        <begin position="1"/>
        <end position="55"/>
    </location>
</feature>
<reference evidence="3" key="1">
    <citation type="journal article" date="2022" name="bioRxiv">
        <title>Sequencing and chromosome-scale assembly of the giantPleurodeles waltlgenome.</title>
        <authorList>
            <person name="Brown T."/>
            <person name="Elewa A."/>
            <person name="Iarovenko S."/>
            <person name="Subramanian E."/>
            <person name="Araus A.J."/>
            <person name="Petzold A."/>
            <person name="Susuki M."/>
            <person name="Suzuki K.-i.T."/>
            <person name="Hayashi T."/>
            <person name="Toyoda A."/>
            <person name="Oliveira C."/>
            <person name="Osipova E."/>
            <person name="Leigh N.D."/>
            <person name="Simon A."/>
            <person name="Yun M.H."/>
        </authorList>
    </citation>
    <scope>NUCLEOTIDE SEQUENCE</scope>
    <source>
        <strain evidence="3">20211129_DDA</strain>
        <tissue evidence="3">Liver</tissue>
    </source>
</reference>
<evidence type="ECO:0000313" key="3">
    <source>
        <dbReference type="EMBL" id="KAJ1152028.1"/>
    </source>
</evidence>
<gene>
    <name evidence="3" type="ORF">NDU88_004806</name>
</gene>
<feature type="compositionally biased region" description="Polar residues" evidence="1">
    <location>
        <begin position="43"/>
        <end position="52"/>
    </location>
</feature>
<evidence type="ECO:0000256" key="1">
    <source>
        <dbReference type="SAM" id="MobiDB-lite"/>
    </source>
</evidence>
<keyword evidence="2" id="KW-1133">Transmembrane helix</keyword>
<evidence type="ECO:0000256" key="2">
    <source>
        <dbReference type="SAM" id="Phobius"/>
    </source>
</evidence>
<proteinExistence type="predicted"/>
<dbReference type="AlphaFoldDB" id="A0AAV7RMB5"/>